<feature type="region of interest" description="Disordered" evidence="1">
    <location>
        <begin position="423"/>
        <end position="449"/>
    </location>
</feature>
<evidence type="ECO:0000313" key="3">
    <source>
        <dbReference type="EMBL" id="MCF2218366.1"/>
    </source>
</evidence>
<evidence type="ECO:0000256" key="1">
    <source>
        <dbReference type="SAM" id="MobiDB-lite"/>
    </source>
</evidence>
<keyword evidence="2" id="KW-0812">Transmembrane</keyword>
<dbReference type="RefSeq" id="WP_235130126.1">
    <property type="nucleotide sequence ID" value="NZ_JACSGT010000001.1"/>
</dbReference>
<feature type="compositionally biased region" description="Basic residues" evidence="1">
    <location>
        <begin position="14"/>
        <end position="25"/>
    </location>
</feature>
<feature type="region of interest" description="Disordered" evidence="1">
    <location>
        <begin position="1"/>
        <end position="29"/>
    </location>
</feature>
<organism evidence="3 4">
    <name type="scientific">Chryseobacterium indicum</name>
    <dbReference type="NCBI Taxonomy" id="2766954"/>
    <lineage>
        <taxon>Bacteria</taxon>
        <taxon>Pseudomonadati</taxon>
        <taxon>Bacteroidota</taxon>
        <taxon>Flavobacteriia</taxon>
        <taxon>Flavobacteriales</taxon>
        <taxon>Weeksellaceae</taxon>
        <taxon>Chryseobacterium group</taxon>
        <taxon>Chryseobacterium</taxon>
    </lineage>
</organism>
<keyword evidence="4" id="KW-1185">Reference proteome</keyword>
<keyword evidence="2" id="KW-1133">Transmembrane helix</keyword>
<feature type="compositionally biased region" description="Polar residues" evidence="1">
    <location>
        <begin position="815"/>
        <end position="837"/>
    </location>
</feature>
<comment type="caution">
    <text evidence="3">The sequence shown here is derived from an EMBL/GenBank/DDBJ whole genome shotgun (WGS) entry which is preliminary data.</text>
</comment>
<sequence length="1230" mass="134404">MKAAKPVEKDNKSHHSQSKKQKAKKPVVVPLPVAEVAPLQTQKPEESAALAGFATPNINKTNASGIIAPVHDSQTIYDQGSEIAYGRFQESMAETGDISHSDTKEQEKDYISTLNIDQIKDYHDQKSGTYMPKTLEEQAAAHQENKKNLEAKQQIKTEGKASADFSLADLSHSPATQLADHFNAVQNNSTTLLHNQAEKATTGLPKVNAKTGSAFSGSKVKNKTKANKTTAKSGKKIVKSVSQKSQQKEISFPQKDPLKKVDYTFKAANVKVGIEKQAQSQLDAINLNTSAIPATMQQSARLDLTGEADLEHLSIEQHDVAQDLSIKKDHAGQDIHKDYGENDIIKKPKDEILKPSHKIASKAAKKQPINALKLEGIDETGINAQFAPVIQTKIGAENEKYQAAELEHHQKMLEQEQNAETKIGEEKDKSHQNQLKTVKDAQSDVHSSRVEWQNALDKTEADFAKKSNDHTKATLGNIKTEKSKGETAAQGHIDTANKEALKKKQEADKNAQEKKAEKKKESGGFFGWVADKASAFINALKDALNYIFTKLREAVKAIFEAAKKLVLAALEIARKAIVNLIKGFASLLKGFLDIALAAFPAIRDRLKAKIDKYVAAAEKLVNQVFEVFKKAVAAIIDFMAQAVDTLLGALQVVYNFVLDAINFIVAGIIKIMEGLANLISSAMAMPDNFMGQISEEFLGMDVTQPLPFEKTAMKEVANSVSDSEYTDLLGRKSYDENDFHVDSITNDMELSPEILSQLQNSKGEVHFGANENTIDTFKQSVGDSGEQEDKATSTKNSDVPSDPYAQADWFINYQNSQSPPSTATENASGKQAATSGSMPEEMKLVGPWTPGVRLYYLKEQMWAGIKKNWAENKWKYIGIGAAIVAGITALAILTAGAILGLIPPALEIFAALMMAQAVAKASGFFKTFMTDGWLGKTATAGKALARAIGIILVELIFILLFDSAALFKVLKTAAKSGVKGVANLAKAGAKSTLKAGKNALVATGKGFIKQAGKAKFFIKGIGKGIAKRAKNLDELGENLAKRFKFKGFKIVVKGFKFYLYGSVNPWVLLASGEVKKYSPDEIISGKTSIGEKVKVLDDLGNEVEGIIVASPRGAIQGSQKLWNVIKSYPGKTIRYGKNIFKLDKKSFQHIFQRHHPSFWEGSIRAEQSFLPKHWGVKDVEEAILEVMDQNKALLICKKSNKGMFQIEGTVGNINITIGFKDGRIGQFYTR</sequence>
<feature type="region of interest" description="Disordered" evidence="1">
    <location>
        <begin position="815"/>
        <end position="842"/>
    </location>
</feature>
<feature type="compositionally biased region" description="Basic and acidic residues" evidence="1">
    <location>
        <begin position="1"/>
        <end position="13"/>
    </location>
</feature>
<evidence type="ECO:0008006" key="5">
    <source>
        <dbReference type="Google" id="ProtNLM"/>
    </source>
</evidence>
<proteinExistence type="predicted"/>
<feature type="region of interest" description="Disordered" evidence="1">
    <location>
        <begin position="779"/>
        <end position="801"/>
    </location>
</feature>
<name>A0ABS9C1K4_9FLAO</name>
<feature type="transmembrane region" description="Helical" evidence="2">
    <location>
        <begin position="908"/>
        <end position="926"/>
    </location>
</feature>
<keyword evidence="2" id="KW-0472">Membrane</keyword>
<dbReference type="EMBL" id="JACSGT010000001">
    <property type="protein sequence ID" value="MCF2218366.1"/>
    <property type="molecule type" value="Genomic_DNA"/>
</dbReference>
<feature type="transmembrane region" description="Helical" evidence="2">
    <location>
        <begin position="947"/>
        <end position="967"/>
    </location>
</feature>
<reference evidence="3" key="1">
    <citation type="submission" date="2021-08" db="EMBL/GenBank/DDBJ databases">
        <title>Complete genome sequence of Chryseobacterium sp strain PS-8.</title>
        <authorList>
            <person name="Das S.K."/>
        </authorList>
    </citation>
    <scope>NUCLEOTIDE SEQUENCE</scope>
    <source>
        <strain evidence="3">PS-8</strain>
    </source>
</reference>
<feature type="transmembrane region" description="Helical" evidence="2">
    <location>
        <begin position="876"/>
        <end position="902"/>
    </location>
</feature>
<evidence type="ECO:0000256" key="2">
    <source>
        <dbReference type="SAM" id="Phobius"/>
    </source>
</evidence>
<protein>
    <recommendedName>
        <fullName evidence="5">Bacterial EndoU nuclease domain-containing protein</fullName>
    </recommendedName>
</protein>
<dbReference type="Proteomes" id="UP001430374">
    <property type="component" value="Unassembled WGS sequence"/>
</dbReference>
<gene>
    <name evidence="3" type="ORF">H9Q08_03530</name>
</gene>
<evidence type="ECO:0000313" key="4">
    <source>
        <dbReference type="Proteomes" id="UP001430374"/>
    </source>
</evidence>
<accession>A0ABS9C1K4</accession>
<feature type="region of interest" description="Disordered" evidence="1">
    <location>
        <begin position="214"/>
        <end position="235"/>
    </location>
</feature>